<organism evidence="1 2">
    <name type="scientific">Amnibacterium endophyticum</name>
    <dbReference type="NCBI Taxonomy" id="2109337"/>
    <lineage>
        <taxon>Bacteria</taxon>
        <taxon>Bacillati</taxon>
        <taxon>Actinomycetota</taxon>
        <taxon>Actinomycetes</taxon>
        <taxon>Micrococcales</taxon>
        <taxon>Microbacteriaceae</taxon>
        <taxon>Amnibacterium</taxon>
    </lineage>
</organism>
<evidence type="ECO:0000313" key="2">
    <source>
        <dbReference type="Proteomes" id="UP001597347"/>
    </source>
</evidence>
<protein>
    <submittedName>
        <fullName evidence="1">Uncharacterized protein</fullName>
    </submittedName>
</protein>
<proteinExistence type="predicted"/>
<gene>
    <name evidence="1" type="ORF">ACFSBI_10830</name>
</gene>
<keyword evidence="2" id="KW-1185">Reference proteome</keyword>
<comment type="caution">
    <text evidence="1">The sequence shown here is derived from an EMBL/GenBank/DDBJ whole genome shotgun (WGS) entry which is preliminary data.</text>
</comment>
<sequence>MSLTVEDRAALRPTTCATCGSPLHATIVGPRCPIHGADGVVTRPERRR</sequence>
<dbReference type="RefSeq" id="WP_377934815.1">
    <property type="nucleotide sequence ID" value="NZ_JBHUEA010000016.1"/>
</dbReference>
<reference evidence="2" key="1">
    <citation type="journal article" date="2019" name="Int. J. Syst. Evol. Microbiol.">
        <title>The Global Catalogue of Microorganisms (GCM) 10K type strain sequencing project: providing services to taxonomists for standard genome sequencing and annotation.</title>
        <authorList>
            <consortium name="The Broad Institute Genomics Platform"/>
            <consortium name="The Broad Institute Genome Sequencing Center for Infectious Disease"/>
            <person name="Wu L."/>
            <person name="Ma J."/>
        </authorList>
    </citation>
    <scope>NUCLEOTIDE SEQUENCE [LARGE SCALE GENOMIC DNA]</scope>
    <source>
        <strain evidence="2">CGMCC 1.12471</strain>
    </source>
</reference>
<dbReference type="Proteomes" id="UP001597347">
    <property type="component" value="Unassembled WGS sequence"/>
</dbReference>
<dbReference type="EMBL" id="JBHUEA010000016">
    <property type="protein sequence ID" value="MFD1722043.1"/>
    <property type="molecule type" value="Genomic_DNA"/>
</dbReference>
<name>A0ABW4LEV6_9MICO</name>
<evidence type="ECO:0000313" key="1">
    <source>
        <dbReference type="EMBL" id="MFD1722043.1"/>
    </source>
</evidence>
<accession>A0ABW4LEV6</accession>